<comment type="similarity">
    <text evidence="1">Belongs to the glycosyl hydrolase 3 family.</text>
</comment>
<evidence type="ECO:0000256" key="1">
    <source>
        <dbReference type="ARBA" id="ARBA00005336"/>
    </source>
</evidence>
<dbReference type="SUPFAM" id="SSF51445">
    <property type="entry name" value="(Trans)glycosidases"/>
    <property type="match status" value="1"/>
</dbReference>
<dbReference type="STRING" id="1423740.FC36_GL000114"/>
<keyword evidence="3" id="KW-0812">Transmembrane</keyword>
<evidence type="ECO:0000313" key="5">
    <source>
        <dbReference type="EMBL" id="KRL80180.1"/>
    </source>
</evidence>
<dbReference type="InterPro" id="IPR001764">
    <property type="entry name" value="Glyco_hydro_3_N"/>
</dbReference>
<dbReference type="RefSeq" id="WP_082614598.1">
    <property type="nucleotide sequence ID" value="NZ_AZFH01000068.1"/>
</dbReference>
<keyword evidence="3" id="KW-0472">Membrane</keyword>
<evidence type="ECO:0000259" key="4">
    <source>
        <dbReference type="SMART" id="SM01217"/>
    </source>
</evidence>
<dbReference type="Pfam" id="PF01915">
    <property type="entry name" value="Glyco_hydro_3_C"/>
    <property type="match status" value="1"/>
</dbReference>
<keyword evidence="3" id="KW-1133">Transmembrane helix</keyword>
<keyword evidence="2" id="KW-0378">Hydrolase</keyword>
<dbReference type="GO" id="GO:0005975">
    <property type="term" value="P:carbohydrate metabolic process"/>
    <property type="evidence" value="ECO:0007669"/>
    <property type="project" value="InterPro"/>
</dbReference>
<dbReference type="InterPro" id="IPR050288">
    <property type="entry name" value="Cellulose_deg_GH3"/>
</dbReference>
<dbReference type="PRINTS" id="PR00133">
    <property type="entry name" value="GLHYDRLASE3"/>
</dbReference>
<dbReference type="PANTHER" id="PTHR42715">
    <property type="entry name" value="BETA-GLUCOSIDASE"/>
    <property type="match status" value="1"/>
</dbReference>
<dbReference type="OrthoDB" id="9805821at2"/>
<dbReference type="Gene3D" id="2.60.40.10">
    <property type="entry name" value="Immunoglobulins"/>
    <property type="match status" value="1"/>
</dbReference>
<evidence type="ECO:0000256" key="2">
    <source>
        <dbReference type="ARBA" id="ARBA00022801"/>
    </source>
</evidence>
<dbReference type="InterPro" id="IPR013783">
    <property type="entry name" value="Ig-like_fold"/>
</dbReference>
<dbReference type="InterPro" id="IPR017853">
    <property type="entry name" value="GH"/>
</dbReference>
<evidence type="ECO:0000256" key="3">
    <source>
        <dbReference type="SAM" id="Phobius"/>
    </source>
</evidence>
<dbReference type="InterPro" id="IPR026891">
    <property type="entry name" value="Fn3-like"/>
</dbReference>
<dbReference type="SMART" id="SM01217">
    <property type="entry name" value="Fn3_like"/>
    <property type="match status" value="1"/>
</dbReference>
<feature type="domain" description="Fibronectin type III-like" evidence="4">
    <location>
        <begin position="466"/>
        <end position="540"/>
    </location>
</feature>
<dbReference type="InterPro" id="IPR036881">
    <property type="entry name" value="Glyco_hydro_3_C_sf"/>
</dbReference>
<dbReference type="GO" id="GO:0004553">
    <property type="term" value="F:hydrolase activity, hydrolyzing O-glycosyl compounds"/>
    <property type="evidence" value="ECO:0007669"/>
    <property type="project" value="InterPro"/>
</dbReference>
<dbReference type="Gene3D" id="3.20.20.300">
    <property type="entry name" value="Glycoside hydrolase, family 3, N-terminal domain"/>
    <property type="match status" value="1"/>
</dbReference>
<proteinExistence type="inferred from homology"/>
<protein>
    <submittedName>
        <fullName evidence="5">Beta-glucosidase-related glycosidase</fullName>
    </submittedName>
</protein>
<dbReference type="Pfam" id="PF14310">
    <property type="entry name" value="Fn3-like"/>
    <property type="match status" value="1"/>
</dbReference>
<gene>
    <name evidence="5" type="ORF">FC36_GL000114</name>
</gene>
<evidence type="ECO:0000313" key="6">
    <source>
        <dbReference type="Proteomes" id="UP000051048"/>
    </source>
</evidence>
<dbReference type="Gene3D" id="3.40.50.1700">
    <property type="entry name" value="Glycoside hydrolase family 3 C-terminal domain"/>
    <property type="match status" value="1"/>
</dbReference>
<accession>A0A0R1TJL7</accession>
<dbReference type="SUPFAM" id="SSF52279">
    <property type="entry name" value="Beta-D-glucan exohydrolase, C-terminal domain"/>
    <property type="match status" value="1"/>
</dbReference>
<dbReference type="PATRIC" id="fig|1423740.3.peg.119"/>
<feature type="transmembrane region" description="Helical" evidence="3">
    <location>
        <begin position="12"/>
        <end position="35"/>
    </location>
</feature>
<dbReference type="PANTHER" id="PTHR42715:SF10">
    <property type="entry name" value="BETA-GLUCOSIDASE"/>
    <property type="match status" value="1"/>
</dbReference>
<comment type="caution">
    <text evidence="5">The sequence shown here is derived from an EMBL/GenBank/DDBJ whole genome shotgun (WGS) entry which is preliminary data.</text>
</comment>
<reference evidence="5 6" key="1">
    <citation type="journal article" date="2015" name="Genome Announc.">
        <title>Expanding the biotechnology potential of lactobacilli through comparative genomics of 213 strains and associated genera.</title>
        <authorList>
            <person name="Sun Z."/>
            <person name="Harris H.M."/>
            <person name="McCann A."/>
            <person name="Guo C."/>
            <person name="Argimon S."/>
            <person name="Zhang W."/>
            <person name="Yang X."/>
            <person name="Jeffery I.B."/>
            <person name="Cooney J.C."/>
            <person name="Kagawa T.F."/>
            <person name="Liu W."/>
            <person name="Song Y."/>
            <person name="Salvetti E."/>
            <person name="Wrobel A."/>
            <person name="Rasinkangas P."/>
            <person name="Parkhill J."/>
            <person name="Rea M.C."/>
            <person name="O'Sullivan O."/>
            <person name="Ritari J."/>
            <person name="Douillard F.P."/>
            <person name="Paul Ross R."/>
            <person name="Yang R."/>
            <person name="Briner A.E."/>
            <person name="Felis G.E."/>
            <person name="de Vos W.M."/>
            <person name="Barrangou R."/>
            <person name="Klaenhammer T.R."/>
            <person name="Caufield P.W."/>
            <person name="Cui Y."/>
            <person name="Zhang H."/>
            <person name="O'Toole P.W."/>
        </authorList>
    </citation>
    <scope>NUCLEOTIDE SEQUENCE [LARGE SCALE GENOMIC DNA]</scope>
    <source>
        <strain evidence="5 6">DSM 15833</strain>
    </source>
</reference>
<keyword evidence="5" id="KW-0326">Glycosidase</keyword>
<feature type="transmembrane region" description="Helical" evidence="3">
    <location>
        <begin position="86"/>
        <end position="108"/>
    </location>
</feature>
<dbReference type="InterPro" id="IPR036962">
    <property type="entry name" value="Glyco_hydro_3_N_sf"/>
</dbReference>
<dbReference type="EMBL" id="AZFH01000068">
    <property type="protein sequence ID" value="KRL80180.1"/>
    <property type="molecule type" value="Genomic_DNA"/>
</dbReference>
<dbReference type="InterPro" id="IPR002772">
    <property type="entry name" value="Glyco_hydro_3_C"/>
</dbReference>
<feature type="transmembrane region" description="Helical" evidence="3">
    <location>
        <begin position="950"/>
        <end position="972"/>
    </location>
</feature>
<sequence>MKNRNLRSMLISVGVIVLALVIVLGGGYLVIQNLIHNGIVTENDVNSTVTLAGKYFIPLGVLIGLIILALIVFWNKSRKFNFWLKWESFIVFLVALILTLNTVVFGPMQALMNMNMIQINKVSAKTVQKGADLTEAIADEGTILLKNDGNFLPMKDIKKINVFGWASTQPLYGGTGSGQSNSADAVNIYDSLKQAGFQTNRDLNKFYTKYRADRPVVGMMEQDWTLPEPKASQYSNKLMQKAETFSDTALVVIGRSGGEGADLPKDMTNLPQGASYKGNKGDFKKGQSYLELSQSEKNMLNMVNKNFKNVVVLINSSNPMELGFLNEYSHIKGAIMMAGAGTRGFKALGKVLNGTVNPSGRTVDTYVYDLKKTPTYNNFGNFTYANQKGTAFVNYVEGIYTGYKFYETYYQGKDDQYQKAVQYPFGYGLSYTKFSQEMSDVKVDMQKDKVSFNVTVKNTGDVAGKDVVQAYFTAPYTNGGLEKSATNLLDFKKTKILKPGESQTLKFTANRSDFASYDESNGGAYVLDKGQYQIQIKNNAHDVLASKDFDVNDKVTYTGSNKRASDKVTATNRFQYAKGDITYLSRRDNFANYDEATKAPGKTNLAAKYQKDATTVTNRNYGKEPKATGKMPKQGQRGNLQLADLRGKSYDDPAWDKLLNQMTAKDMSNLIAYGGYQTYAINSVKKLGTYDFDGPAGYSSFFVTDLNTTAFPAEAMIAATFNTDLAKKMGELMGEQGREMGVYGWYGPAMNIHRSAFAGRNFEYYSEDPELSGKMAASAIAGAKSKGVYAYMKHFAMNDQETNRMVGLMTWSNEQAIREIYLKPFEMAVKDGGATAVMSSFNFIGNRWAGANKQLLQDVLRGEWGFRGLVETDYFSGGFMKSNPAIANGNDLMLSTTGTLGAKVDYTDNPTVVRQMRTASKNIMYTVVNSGAYKNIKNVKSVKRPYQKTITTYVVIALVVVAILQVLVVLLYRKRYANK</sequence>
<name>A0A0R1TJL7_9LACO</name>
<dbReference type="AlphaFoldDB" id="A0A0R1TJL7"/>
<dbReference type="Proteomes" id="UP000051048">
    <property type="component" value="Unassembled WGS sequence"/>
</dbReference>
<organism evidence="5 6">
    <name type="scientific">Ligilactobacillus equi DSM 15833 = JCM 10991</name>
    <dbReference type="NCBI Taxonomy" id="1423740"/>
    <lineage>
        <taxon>Bacteria</taxon>
        <taxon>Bacillati</taxon>
        <taxon>Bacillota</taxon>
        <taxon>Bacilli</taxon>
        <taxon>Lactobacillales</taxon>
        <taxon>Lactobacillaceae</taxon>
        <taxon>Ligilactobacillus</taxon>
    </lineage>
</organism>
<dbReference type="Pfam" id="PF00933">
    <property type="entry name" value="Glyco_hydro_3"/>
    <property type="match status" value="1"/>
</dbReference>
<feature type="transmembrane region" description="Helical" evidence="3">
    <location>
        <begin position="55"/>
        <end position="74"/>
    </location>
</feature>